<comment type="caution">
    <text evidence="2">The sequence shown here is derived from an EMBL/GenBank/DDBJ whole genome shotgun (WGS) entry which is preliminary data.</text>
</comment>
<keyword evidence="1" id="KW-0472">Membrane</keyword>
<dbReference type="Proteomes" id="UP001368500">
    <property type="component" value="Unassembled WGS sequence"/>
</dbReference>
<accession>A0ABU9B7J3</accession>
<keyword evidence="1" id="KW-1133">Transmembrane helix</keyword>
<evidence type="ECO:0000256" key="1">
    <source>
        <dbReference type="SAM" id="Phobius"/>
    </source>
</evidence>
<feature type="transmembrane region" description="Helical" evidence="1">
    <location>
        <begin position="7"/>
        <end position="40"/>
    </location>
</feature>
<feature type="transmembrane region" description="Helical" evidence="1">
    <location>
        <begin position="46"/>
        <end position="64"/>
    </location>
</feature>
<feature type="transmembrane region" description="Helical" evidence="1">
    <location>
        <begin position="122"/>
        <end position="144"/>
    </location>
</feature>
<reference evidence="2 3" key="1">
    <citation type="submission" date="2024-04" db="EMBL/GenBank/DDBJ databases">
        <title>Novel species of the genus Ideonella isolated from streams.</title>
        <authorList>
            <person name="Lu H."/>
        </authorList>
    </citation>
    <scope>NUCLEOTIDE SEQUENCE [LARGE SCALE GENOMIC DNA]</scope>
    <source>
        <strain evidence="2 3">BYS139W</strain>
    </source>
</reference>
<evidence type="ECO:0000313" key="3">
    <source>
        <dbReference type="Proteomes" id="UP001368500"/>
    </source>
</evidence>
<sequence length="153" mass="15385">MQTSTLWWIAAGALTIGEMLSGTFYLLVLAGGAAAGALAAHAGADLAVQLGLAAVVAAVGVAVCRSWYRRRAGTAPAAPVGLATEAAEADPDIHPDIGQHVHVAAWSPEGTARVRYRGADWAVRWAGLGAAVPGALVIAAVHGAELQLVPPPA</sequence>
<proteinExistence type="predicted"/>
<evidence type="ECO:0000313" key="2">
    <source>
        <dbReference type="EMBL" id="MEK8025842.1"/>
    </source>
</evidence>
<gene>
    <name evidence="2" type="ORF">AACH11_07705</name>
</gene>
<keyword evidence="3" id="KW-1185">Reference proteome</keyword>
<keyword evidence="1" id="KW-0812">Transmembrane</keyword>
<dbReference type="EMBL" id="JBBUTF010000006">
    <property type="protein sequence ID" value="MEK8025842.1"/>
    <property type="molecule type" value="Genomic_DNA"/>
</dbReference>
<dbReference type="RefSeq" id="WP_341373629.1">
    <property type="nucleotide sequence ID" value="NZ_JBBUTF010000006.1"/>
</dbReference>
<protein>
    <submittedName>
        <fullName evidence="2">NfeD family protein</fullName>
    </submittedName>
</protein>
<organism evidence="2 3">
    <name type="scientific">Pseudaquabacterium rugosum</name>
    <dbReference type="NCBI Taxonomy" id="2984194"/>
    <lineage>
        <taxon>Bacteria</taxon>
        <taxon>Pseudomonadati</taxon>
        <taxon>Pseudomonadota</taxon>
        <taxon>Betaproteobacteria</taxon>
        <taxon>Burkholderiales</taxon>
        <taxon>Sphaerotilaceae</taxon>
        <taxon>Pseudaquabacterium</taxon>
    </lineage>
</organism>
<name>A0ABU9B7J3_9BURK</name>